<sequence length="150" mass="16970">MAGGSAWAGTLKVTLSASKAPRMWRRKSYPPCAWQFSEVPLVLRMGYKLKKNTLGQTLAFDVKEGRPSGFWLHLGYEGLAETLHLRFYCEIKKVVLREFTATTINVDFHCLSLRRATRGERGLRVKGGWREGAQRNHSQPGPLKRRKPGG</sequence>
<organism evidence="2 3">
    <name type="scientific">Lithospermum erythrorhizon</name>
    <name type="common">Purple gromwell</name>
    <name type="synonym">Lithospermum officinale var. erythrorhizon</name>
    <dbReference type="NCBI Taxonomy" id="34254"/>
    <lineage>
        <taxon>Eukaryota</taxon>
        <taxon>Viridiplantae</taxon>
        <taxon>Streptophyta</taxon>
        <taxon>Embryophyta</taxon>
        <taxon>Tracheophyta</taxon>
        <taxon>Spermatophyta</taxon>
        <taxon>Magnoliopsida</taxon>
        <taxon>eudicotyledons</taxon>
        <taxon>Gunneridae</taxon>
        <taxon>Pentapetalae</taxon>
        <taxon>asterids</taxon>
        <taxon>lamiids</taxon>
        <taxon>Boraginales</taxon>
        <taxon>Boraginaceae</taxon>
        <taxon>Boraginoideae</taxon>
        <taxon>Lithospermeae</taxon>
        <taxon>Lithospermum</taxon>
    </lineage>
</organism>
<gene>
    <name evidence="2" type="ORF">LIER_08241</name>
</gene>
<dbReference type="Proteomes" id="UP001454036">
    <property type="component" value="Unassembled WGS sequence"/>
</dbReference>
<name>A0AAV3PCU5_LITER</name>
<evidence type="ECO:0000256" key="1">
    <source>
        <dbReference type="SAM" id="MobiDB-lite"/>
    </source>
</evidence>
<evidence type="ECO:0000313" key="3">
    <source>
        <dbReference type="Proteomes" id="UP001454036"/>
    </source>
</evidence>
<dbReference type="EMBL" id="BAABME010001323">
    <property type="protein sequence ID" value="GAA0148933.1"/>
    <property type="molecule type" value="Genomic_DNA"/>
</dbReference>
<proteinExistence type="predicted"/>
<feature type="region of interest" description="Disordered" evidence="1">
    <location>
        <begin position="124"/>
        <end position="150"/>
    </location>
</feature>
<accession>A0AAV3PCU5</accession>
<comment type="caution">
    <text evidence="2">The sequence shown here is derived from an EMBL/GenBank/DDBJ whole genome shotgun (WGS) entry which is preliminary data.</text>
</comment>
<feature type="compositionally biased region" description="Basic and acidic residues" evidence="1">
    <location>
        <begin position="124"/>
        <end position="134"/>
    </location>
</feature>
<dbReference type="AlphaFoldDB" id="A0AAV3PCU5"/>
<keyword evidence="3" id="KW-1185">Reference proteome</keyword>
<evidence type="ECO:0000313" key="2">
    <source>
        <dbReference type="EMBL" id="GAA0148933.1"/>
    </source>
</evidence>
<reference evidence="2 3" key="1">
    <citation type="submission" date="2024-01" db="EMBL/GenBank/DDBJ databases">
        <title>The complete chloroplast genome sequence of Lithospermum erythrorhizon: insights into the phylogenetic relationship among Boraginaceae species and the maternal lineages of purple gromwells.</title>
        <authorList>
            <person name="Okada T."/>
            <person name="Watanabe K."/>
        </authorList>
    </citation>
    <scope>NUCLEOTIDE SEQUENCE [LARGE SCALE GENOMIC DNA]</scope>
</reference>
<protein>
    <submittedName>
        <fullName evidence="2">Uncharacterized protein</fullName>
    </submittedName>
</protein>